<dbReference type="InterPro" id="IPR058994">
    <property type="entry name" value="Ig-containing_halobact"/>
</dbReference>
<organism evidence="1 2">
    <name type="scientific">Halomicrobium zhouii</name>
    <dbReference type="NCBI Taxonomy" id="767519"/>
    <lineage>
        <taxon>Archaea</taxon>
        <taxon>Methanobacteriati</taxon>
        <taxon>Methanobacteriota</taxon>
        <taxon>Stenosarchaea group</taxon>
        <taxon>Halobacteria</taxon>
        <taxon>Halobacteriales</taxon>
        <taxon>Haloarculaceae</taxon>
        <taxon>Halomicrobium</taxon>
    </lineage>
</organism>
<name>A0A1I6KZH5_9EURY</name>
<evidence type="ECO:0000313" key="2">
    <source>
        <dbReference type="Proteomes" id="UP000199062"/>
    </source>
</evidence>
<accession>A0A1I6KZH5</accession>
<dbReference type="AlphaFoldDB" id="A0A1I6KZH5"/>
<dbReference type="Proteomes" id="UP000199062">
    <property type="component" value="Unassembled WGS sequence"/>
</dbReference>
<protein>
    <submittedName>
        <fullName evidence="1">Uncharacterized protein</fullName>
    </submittedName>
</protein>
<proteinExistence type="predicted"/>
<sequence>MVSRQVLALLAVVALVAGPAWYFGPGNDSPPTLTVENGDAVPYDVTAYAAEDRQSAMLMNFEVTTRDGDRRLATGEQLYWAGEFRNVTLADDGVPTTRLQVAPGENETVTMNGCGSGAVTIMIFEALDGNESHEWTHVDSCSPYGNEHTISLREGGMSG</sequence>
<gene>
    <name evidence="1" type="ORF">SAMN05216559_1655</name>
</gene>
<evidence type="ECO:0000313" key="1">
    <source>
        <dbReference type="EMBL" id="SFR96597.1"/>
    </source>
</evidence>
<dbReference type="EMBL" id="FOZK01000002">
    <property type="protein sequence ID" value="SFR96597.1"/>
    <property type="molecule type" value="Genomic_DNA"/>
</dbReference>
<dbReference type="OrthoDB" id="183473at2157"/>
<keyword evidence="2" id="KW-1185">Reference proteome</keyword>
<reference evidence="1 2" key="1">
    <citation type="submission" date="2016-10" db="EMBL/GenBank/DDBJ databases">
        <authorList>
            <person name="de Groot N.N."/>
        </authorList>
    </citation>
    <scope>NUCLEOTIDE SEQUENCE [LARGE SCALE GENOMIC DNA]</scope>
    <source>
        <strain evidence="1 2">CGMCC 1.10457</strain>
    </source>
</reference>
<dbReference type="Pfam" id="PF26515">
    <property type="entry name" value="Ig_halo_2"/>
    <property type="match status" value="1"/>
</dbReference>
<dbReference type="RefSeq" id="WP_089815796.1">
    <property type="nucleotide sequence ID" value="NZ_FOZK01000002.1"/>
</dbReference>